<dbReference type="Gene3D" id="2.115.10.20">
    <property type="entry name" value="Glycosyl hydrolase domain, family 43"/>
    <property type="match status" value="1"/>
</dbReference>
<evidence type="ECO:0000313" key="2">
    <source>
        <dbReference type="Proteomes" id="UP000225090"/>
    </source>
</evidence>
<name>A0A1D8ETQ5_9CAUD</name>
<dbReference type="GeneID" id="40072545"/>
<gene>
    <name evidence="1" type="primary">21</name>
    <name evidence="1" type="ORF">DOUCETTE_21</name>
</gene>
<dbReference type="SUPFAM" id="SSF75005">
    <property type="entry name" value="Arabinanase/levansucrase/invertase"/>
    <property type="match status" value="1"/>
</dbReference>
<keyword evidence="2" id="KW-1185">Reference proteome</keyword>
<dbReference type="EMBL" id="KX620751">
    <property type="protein sequence ID" value="AOT24434.1"/>
    <property type="molecule type" value="Genomic_DNA"/>
</dbReference>
<evidence type="ECO:0000313" key="1">
    <source>
        <dbReference type="EMBL" id="AOT24434.1"/>
    </source>
</evidence>
<dbReference type="KEGG" id="vg:40072545"/>
<organism evidence="1 2">
    <name type="scientific">Propionibacterium phage Doucette</name>
    <dbReference type="NCBI Taxonomy" id="1897534"/>
    <lineage>
        <taxon>Viruses</taxon>
        <taxon>Duplodnaviria</taxon>
        <taxon>Heunggongvirae</taxon>
        <taxon>Uroviricota</taxon>
        <taxon>Caudoviricetes</taxon>
        <taxon>Doucettevirus</taxon>
        <taxon>Doucettevirus doucette</taxon>
    </lineage>
</organism>
<dbReference type="RefSeq" id="YP_009596942.1">
    <property type="nucleotide sequence ID" value="NC_041893.1"/>
</dbReference>
<accession>A0A1D8ETQ5</accession>
<reference evidence="1 2" key="1">
    <citation type="submission" date="2016-07" db="EMBL/GenBank/DDBJ databases">
        <authorList>
            <person name="Modlin R.L."/>
            <person name="Cheng L.S."/>
            <person name="Marinelli L.J."/>
            <person name="Grosset N."/>
            <person name="Gautier M."/>
            <person name="Fitz-Gibbon S."/>
            <person name="Pellegrini M."/>
            <person name="Bowman C.A."/>
            <person name="Russell D.A."/>
            <person name="Jacobs-Sera D."/>
            <person name="Hatfull G.F."/>
        </authorList>
    </citation>
    <scope>NUCLEOTIDE SEQUENCE [LARGE SCALE GENOMIC DNA]</scope>
</reference>
<dbReference type="OrthoDB" id="2707at10239"/>
<protein>
    <submittedName>
        <fullName evidence="1">Minor tail protein</fullName>
    </submittedName>
</protein>
<dbReference type="Proteomes" id="UP000225090">
    <property type="component" value="Segment"/>
</dbReference>
<dbReference type="InterPro" id="IPR023296">
    <property type="entry name" value="Glyco_hydro_beta-prop_sf"/>
</dbReference>
<proteinExistence type="predicted"/>
<sequence>MATWDYGFAPADVVTDAAGDVRPGIELRVWDAEVAGKAVAVQQDRGDGWALVPRVITDDVGRYRFRAEVGPTVWVEDASGRRWRMDAWQTLGTMIDSAQSATAAATSAASSAATASDAALSANSIAHEAMSVAQQAQTSAKAAADSAAAVQGVAPSDANVSPIITGGAKTAEAVRKAALAAFPTTGPTIFTHFLTRDEALHVAISTDGVTVEDTGLRWKPKNDTTLGECFVRDPSVCFWKGAYWVAFTRPTTGGGGAWGTTKSFGLMKTTDWRTFQELPPVVMPAQFQQTWAPQWFIGSDGAPHIFVALGTTTTPNAYFTQYELRPLDDAMTSWSDPVVMSGLPANCIDVAVIEDAGTFHAFPSNQKTSTVEQWTSTGLTGPYTKLAASDFPGAGVEGPQPVPLKTGGWRIYVDNYAETDSIYFAESTDLLHWSALRPVTLPMRHVGAVAVDSFGALRTRELWQPNIPGMRGMGAPFWGVPFAAGDVLKEFAQIVSMRTDGTGEIDLATAATLGFTGIDYVSATAVANVEILQIEPDIRASDSMIHGVALRATSTPQTNTDVKVAWRVLGWGDPSKP</sequence>